<keyword evidence="1" id="KW-1133">Transmembrane helix</keyword>
<dbReference type="EMBL" id="JBAPLU010000029">
    <property type="protein sequence ID" value="MEI4273897.1"/>
    <property type="molecule type" value="Genomic_DNA"/>
</dbReference>
<evidence type="ECO:0000256" key="1">
    <source>
        <dbReference type="SAM" id="Phobius"/>
    </source>
</evidence>
<comment type="caution">
    <text evidence="2">The sequence shown here is derived from an EMBL/GenBank/DDBJ whole genome shotgun (WGS) entry which is preliminary data.</text>
</comment>
<keyword evidence="1" id="KW-0472">Membrane</keyword>
<sequence length="56" mass="6174">MTTRLRRIARSPFAADLQAGRFDRALFVVGLVVVVSAVLATRGQHLTYGGWQPIPH</sequence>
<gene>
    <name evidence="2" type="ORF">TEK04_19425</name>
</gene>
<keyword evidence="3" id="KW-1185">Reference proteome</keyword>
<reference evidence="2 3" key="1">
    <citation type="submission" date="2024-03" db="EMBL/GenBank/DDBJ databases">
        <title>Draft genome sequence of Klenkia sp. LSe6-5.</title>
        <authorList>
            <person name="Duangmal K."/>
            <person name="Chantavorakit T."/>
        </authorList>
    </citation>
    <scope>NUCLEOTIDE SEQUENCE [LARGE SCALE GENOMIC DNA]</scope>
    <source>
        <strain evidence="2 3">LSe6-5</strain>
    </source>
</reference>
<protein>
    <submittedName>
        <fullName evidence="2">Uncharacterized protein</fullName>
    </submittedName>
</protein>
<organism evidence="2 3">
    <name type="scientific">Klenkia sesuvii</name>
    <dbReference type="NCBI Taxonomy" id="3103137"/>
    <lineage>
        <taxon>Bacteria</taxon>
        <taxon>Bacillati</taxon>
        <taxon>Actinomycetota</taxon>
        <taxon>Actinomycetes</taxon>
        <taxon>Geodermatophilales</taxon>
        <taxon>Geodermatophilaceae</taxon>
        <taxon>Klenkia</taxon>
    </lineage>
</organism>
<name>A0ABU8DYJ2_9ACTN</name>
<feature type="transmembrane region" description="Helical" evidence="1">
    <location>
        <begin position="21"/>
        <end position="41"/>
    </location>
</feature>
<keyword evidence="1" id="KW-0812">Transmembrane</keyword>
<evidence type="ECO:0000313" key="3">
    <source>
        <dbReference type="Proteomes" id="UP001361570"/>
    </source>
</evidence>
<dbReference type="RefSeq" id="WP_336406013.1">
    <property type="nucleotide sequence ID" value="NZ_JBAPLU010000029.1"/>
</dbReference>
<evidence type="ECO:0000313" key="2">
    <source>
        <dbReference type="EMBL" id="MEI4273897.1"/>
    </source>
</evidence>
<dbReference type="Proteomes" id="UP001361570">
    <property type="component" value="Unassembled WGS sequence"/>
</dbReference>
<accession>A0ABU8DYJ2</accession>
<proteinExistence type="predicted"/>